<evidence type="ECO:0000256" key="9">
    <source>
        <dbReference type="ARBA" id="ARBA00023146"/>
    </source>
</evidence>
<keyword evidence="7" id="KW-0067">ATP-binding</keyword>
<dbReference type="SUPFAM" id="SSF52374">
    <property type="entry name" value="Nucleotidylyl transferase"/>
    <property type="match status" value="1"/>
</dbReference>
<dbReference type="GO" id="GO:0046872">
    <property type="term" value="F:metal ion binding"/>
    <property type="evidence" value="ECO:0007669"/>
    <property type="project" value="UniProtKB-KW"/>
</dbReference>
<name>A0AAF0YC01_9TREE</name>
<dbReference type="AlphaFoldDB" id="A0AAF0YC01"/>
<feature type="domain" description="tRNA synthetases class I catalytic" evidence="11">
    <location>
        <begin position="77"/>
        <end position="516"/>
    </location>
</feature>
<evidence type="ECO:0000256" key="3">
    <source>
        <dbReference type="ARBA" id="ARBA00022598"/>
    </source>
</evidence>
<dbReference type="EMBL" id="CP086716">
    <property type="protein sequence ID" value="WOO81054.1"/>
    <property type="molecule type" value="Genomic_DNA"/>
</dbReference>
<dbReference type="FunFam" id="1.20.120.1910:FF:000005">
    <property type="entry name" value="Cysteine-tRNA ligase, putative"/>
    <property type="match status" value="1"/>
</dbReference>
<keyword evidence="4" id="KW-0479">Metal-binding</keyword>
<dbReference type="PANTHER" id="PTHR10890">
    <property type="entry name" value="CYSTEINYL-TRNA SYNTHETASE"/>
    <property type="match status" value="1"/>
</dbReference>
<evidence type="ECO:0000256" key="8">
    <source>
        <dbReference type="ARBA" id="ARBA00022917"/>
    </source>
</evidence>
<comment type="cofactor">
    <cofactor evidence="1">
        <name>Zn(2+)</name>
        <dbReference type="ChEBI" id="CHEBI:29105"/>
    </cofactor>
</comment>
<dbReference type="GO" id="GO:0005524">
    <property type="term" value="F:ATP binding"/>
    <property type="evidence" value="ECO:0007669"/>
    <property type="project" value="UniProtKB-KW"/>
</dbReference>
<dbReference type="PRINTS" id="PR00983">
    <property type="entry name" value="TRNASYNTHCYS"/>
</dbReference>
<dbReference type="CDD" id="cd00672">
    <property type="entry name" value="CysRS_core"/>
    <property type="match status" value="1"/>
</dbReference>
<dbReference type="InterPro" id="IPR032678">
    <property type="entry name" value="tRNA-synt_1_cat_dom"/>
</dbReference>
<dbReference type="GO" id="GO:0006423">
    <property type="term" value="P:cysteinyl-tRNA aminoacylation"/>
    <property type="evidence" value="ECO:0007669"/>
    <property type="project" value="InterPro"/>
</dbReference>
<keyword evidence="9" id="KW-0030">Aminoacyl-tRNA synthetase</keyword>
<evidence type="ECO:0000313" key="13">
    <source>
        <dbReference type="Proteomes" id="UP000827549"/>
    </source>
</evidence>
<proteinExistence type="inferred from homology"/>
<keyword evidence="13" id="KW-1185">Reference proteome</keyword>
<sequence>MTSRLRQLSYSLLPTLPLRTLPSSTSLRLSFTRSMTATPPQQASSSAMPEWQVPRKTIEEPVLRVYNSLTRTKDEFIPLKGRQVDWYNCGPTVYDASHMGHARNYLTQDIVRRILQDYFGYDVNFVMNVTDIDDKIILRARESYLLNETVEKNPALTPELVATARKAFAAFLPKVVKSLPSPVNAPNGDDALEYFKAIAERDSSDAEFARAAREKEEKFGLYISALTTARDAILAAEKSLSTPTKEFVDATAYVLGPYLGDTLGDTIKDPRAVSRNLAAHWEESFFNDMRRLRALPPDNITRVSEYVPEIVTFIEGIIKNGFAYEAEGSVWFDVGKFEGAQGDGFRHEYAKLQPNSKGNKKLLDEGEGALTGNKGKRQSADFALWKARSKPGEPAWPSPWGEGRPGWHIECSVMASEVLGTQMDIHSGGVDLMFPHHDNELAQSEAYHGCRQWVNYFLHTGHLHIEGLKMSKSLKNFISIDDALRDYTARQLRLAFMLQTWNSKMDFKKDLVSDVKTKEETLDNFFTNVKARISERAARAQESDGKHHYDELEKALVADFHKAQREFRSALCDSFNTPVAVNVILDLVNKVNIYFAARGRDYNIAPVRSIAQWVTRQLKMFGLGEGSAVADATAVGWGKEGEEGGSGDLDAKLDKYIRAIASFRDDVRKLAIAGADPKETLILSDRFRDQDLVNLGIQLDDGQGADGGALYKLVDPAVLIRAREEKAHAAADKAAKKAATAAAAEAKRIAQLEKGRVPPNMLFRPPQVPDNAFSKWDENGIPTVDGEGNDVSKGASKKYLKEFKAQEKLHEAFKEWEAKERQQ</sequence>
<dbReference type="GO" id="GO:0004817">
    <property type="term" value="F:cysteine-tRNA ligase activity"/>
    <property type="evidence" value="ECO:0007669"/>
    <property type="project" value="UniProtKB-EC"/>
</dbReference>
<dbReference type="InterPro" id="IPR024909">
    <property type="entry name" value="Cys-tRNA/MSH_ligase"/>
</dbReference>
<dbReference type="Gene3D" id="3.40.50.620">
    <property type="entry name" value="HUPs"/>
    <property type="match status" value="2"/>
</dbReference>
<evidence type="ECO:0000256" key="5">
    <source>
        <dbReference type="ARBA" id="ARBA00022741"/>
    </source>
</evidence>
<evidence type="ECO:0000256" key="10">
    <source>
        <dbReference type="ARBA" id="ARBA00031499"/>
    </source>
</evidence>
<dbReference type="HAMAP" id="MF_00041">
    <property type="entry name" value="Cys_tRNA_synth"/>
    <property type="match status" value="1"/>
</dbReference>
<keyword evidence="8" id="KW-0648">Protein biosynthesis</keyword>
<keyword evidence="6" id="KW-0862">Zinc</keyword>
<keyword evidence="5" id="KW-0547">Nucleotide-binding</keyword>
<dbReference type="RefSeq" id="XP_062627086.1">
    <property type="nucleotide sequence ID" value="XM_062771102.1"/>
</dbReference>
<protein>
    <recommendedName>
        <fullName evidence="2">cysteine--tRNA ligase</fullName>
        <ecNumber evidence="2">6.1.1.16</ecNumber>
    </recommendedName>
    <alternativeName>
        <fullName evidence="10">Cysteinyl-tRNA synthetase</fullName>
    </alternativeName>
</protein>
<evidence type="ECO:0000256" key="4">
    <source>
        <dbReference type="ARBA" id="ARBA00022723"/>
    </source>
</evidence>
<evidence type="ECO:0000256" key="6">
    <source>
        <dbReference type="ARBA" id="ARBA00022833"/>
    </source>
</evidence>
<dbReference type="Pfam" id="PF01406">
    <property type="entry name" value="tRNA-synt_1e"/>
    <property type="match status" value="1"/>
</dbReference>
<reference evidence="12" key="1">
    <citation type="submission" date="2023-10" db="EMBL/GenBank/DDBJ databases">
        <authorList>
            <person name="Noh H."/>
        </authorList>
    </citation>
    <scope>NUCLEOTIDE SEQUENCE</scope>
    <source>
        <strain evidence="12">DUCC4014</strain>
    </source>
</reference>
<accession>A0AAF0YC01</accession>
<evidence type="ECO:0000256" key="7">
    <source>
        <dbReference type="ARBA" id="ARBA00022840"/>
    </source>
</evidence>
<evidence type="ECO:0000313" key="12">
    <source>
        <dbReference type="EMBL" id="WOO81054.1"/>
    </source>
</evidence>
<keyword evidence="3 12" id="KW-0436">Ligase</keyword>
<dbReference type="InterPro" id="IPR009080">
    <property type="entry name" value="tRNAsynth_Ia_anticodon-bd"/>
</dbReference>
<dbReference type="SUPFAM" id="SSF47323">
    <property type="entry name" value="Anticodon-binding domain of a subclass of class I aminoacyl-tRNA synthetases"/>
    <property type="match status" value="1"/>
</dbReference>
<dbReference type="GO" id="GO:0005737">
    <property type="term" value="C:cytoplasm"/>
    <property type="evidence" value="ECO:0007669"/>
    <property type="project" value="TreeGrafter"/>
</dbReference>
<dbReference type="InterPro" id="IPR015803">
    <property type="entry name" value="Cys-tRNA-ligase"/>
</dbReference>
<gene>
    <name evidence="12" type="primary">YNL247W</name>
    <name evidence="12" type="ORF">LOC62_03G004582</name>
</gene>
<dbReference type="NCBIfam" id="TIGR00435">
    <property type="entry name" value="cysS"/>
    <property type="match status" value="1"/>
</dbReference>
<evidence type="ECO:0000256" key="1">
    <source>
        <dbReference type="ARBA" id="ARBA00001947"/>
    </source>
</evidence>
<dbReference type="GeneID" id="87807820"/>
<dbReference type="Proteomes" id="UP000827549">
    <property type="component" value="Chromosome 3"/>
</dbReference>
<evidence type="ECO:0000259" key="11">
    <source>
        <dbReference type="Pfam" id="PF01406"/>
    </source>
</evidence>
<dbReference type="EC" id="6.1.1.16" evidence="2"/>
<dbReference type="Gene3D" id="1.20.120.1910">
    <property type="entry name" value="Cysteine-tRNA ligase, C-terminal anti-codon recognition domain"/>
    <property type="match status" value="1"/>
</dbReference>
<dbReference type="InterPro" id="IPR014729">
    <property type="entry name" value="Rossmann-like_a/b/a_fold"/>
</dbReference>
<evidence type="ECO:0000256" key="2">
    <source>
        <dbReference type="ARBA" id="ARBA00012832"/>
    </source>
</evidence>
<dbReference type="PANTHER" id="PTHR10890:SF3">
    <property type="entry name" value="CYSTEINE--TRNA LIGASE, CYTOPLASMIC"/>
    <property type="match status" value="1"/>
</dbReference>
<organism evidence="12 13">
    <name type="scientific">Vanrija pseudolonga</name>
    <dbReference type="NCBI Taxonomy" id="143232"/>
    <lineage>
        <taxon>Eukaryota</taxon>
        <taxon>Fungi</taxon>
        <taxon>Dikarya</taxon>
        <taxon>Basidiomycota</taxon>
        <taxon>Agaricomycotina</taxon>
        <taxon>Tremellomycetes</taxon>
        <taxon>Trichosporonales</taxon>
        <taxon>Trichosporonaceae</taxon>
        <taxon>Vanrija</taxon>
    </lineage>
</organism>